<evidence type="ECO:0000259" key="1">
    <source>
        <dbReference type="SMART" id="SM00953"/>
    </source>
</evidence>
<feature type="domain" description="RES" evidence="1">
    <location>
        <begin position="32"/>
        <end position="171"/>
    </location>
</feature>
<keyword evidence="3" id="KW-1185">Reference proteome</keyword>
<dbReference type="SMART" id="SM00953">
    <property type="entry name" value="RES"/>
    <property type="match status" value="1"/>
</dbReference>
<dbReference type="InterPro" id="IPR014914">
    <property type="entry name" value="RES_dom"/>
</dbReference>
<evidence type="ECO:0000313" key="3">
    <source>
        <dbReference type="Proteomes" id="UP000323300"/>
    </source>
</evidence>
<protein>
    <submittedName>
        <fullName evidence="2">RES domain-containing protein</fullName>
    </submittedName>
</protein>
<dbReference type="EMBL" id="FOSL01000015">
    <property type="protein sequence ID" value="SFK86741.1"/>
    <property type="molecule type" value="Genomic_DNA"/>
</dbReference>
<reference evidence="2 3" key="1">
    <citation type="submission" date="2016-10" db="EMBL/GenBank/DDBJ databases">
        <authorList>
            <person name="Varghese N."/>
            <person name="Submissions S."/>
        </authorList>
    </citation>
    <scope>NUCLEOTIDE SEQUENCE [LARGE SCALE GENOMIC DNA]</scope>
    <source>
        <strain evidence="2 3">DSM 21822</strain>
    </source>
</reference>
<dbReference type="Proteomes" id="UP000323300">
    <property type="component" value="Unassembled WGS sequence"/>
</dbReference>
<organism evidence="2 3">
    <name type="scientific">Neomesorhizobium albiziae</name>
    <dbReference type="NCBI Taxonomy" id="335020"/>
    <lineage>
        <taxon>Bacteria</taxon>
        <taxon>Pseudomonadati</taxon>
        <taxon>Pseudomonadota</taxon>
        <taxon>Alphaproteobacteria</taxon>
        <taxon>Hyphomicrobiales</taxon>
        <taxon>Phyllobacteriaceae</taxon>
        <taxon>Neomesorhizobium</taxon>
    </lineage>
</organism>
<dbReference type="AlphaFoldDB" id="A0A1I4D3Y3"/>
<sequence>MSTRSTPACTPDTVLYHGKLYRALNPIYAREPLSGRGAELYGGRFNPKGVPALYASLSVMAAPREANQVGNLQPTTLVSYEAEIDGVFDCRDDRALKAEGMDTAALADGTWRDKMTASGEARTQAFARRLIAGGYQGLLVRSFAPGASADDLNLVLWKWSNAAPARMILIDDENRLSR</sequence>
<evidence type="ECO:0000313" key="2">
    <source>
        <dbReference type="EMBL" id="SFK86741.1"/>
    </source>
</evidence>
<name>A0A1I4D3Y3_9HYPH</name>
<proteinExistence type="predicted"/>
<accession>A0A1I4D3Y3</accession>
<gene>
    <name evidence="2" type="ORF">SAMN04488498_11558</name>
</gene>
<dbReference type="Pfam" id="PF08808">
    <property type="entry name" value="RES"/>
    <property type="match status" value="1"/>
</dbReference>